<feature type="domain" description="Tail specific protease" evidence="9">
    <location>
        <begin position="832"/>
        <end position="1035"/>
    </location>
</feature>
<dbReference type="Pfam" id="PF26550">
    <property type="entry name" value="Tricorn_2nd"/>
    <property type="match status" value="1"/>
</dbReference>
<dbReference type="SUPFAM" id="SSF69322">
    <property type="entry name" value="Tricorn protease domain 2"/>
    <property type="match status" value="1"/>
</dbReference>
<evidence type="ECO:0000256" key="3">
    <source>
        <dbReference type="ARBA" id="ARBA00022490"/>
    </source>
</evidence>
<comment type="caution">
    <text evidence="10">The sequence shown here is derived from an EMBL/GenBank/DDBJ whole genome shotgun (WGS) entry which is preliminary data.</text>
</comment>
<keyword evidence="4 7" id="KW-0645">Protease</keyword>
<dbReference type="EMBL" id="JABTCG010000003">
    <property type="protein sequence ID" value="MBD0850830.1"/>
    <property type="molecule type" value="Genomic_DNA"/>
</dbReference>
<dbReference type="PANTHER" id="PTHR43253">
    <property type="entry name" value="TRICORN PROTEASE HOMOLOG 2-RELATED"/>
    <property type="match status" value="1"/>
</dbReference>
<organism evidence="10 11">
    <name type="scientific">Maribacter arenosus</name>
    <dbReference type="NCBI Taxonomy" id="1854708"/>
    <lineage>
        <taxon>Bacteria</taxon>
        <taxon>Pseudomonadati</taxon>
        <taxon>Bacteroidota</taxon>
        <taxon>Flavobacteriia</taxon>
        <taxon>Flavobacteriales</taxon>
        <taxon>Flavobacteriaceae</taxon>
        <taxon>Maribacter</taxon>
    </lineage>
</organism>
<evidence type="ECO:0000313" key="10">
    <source>
        <dbReference type="EMBL" id="MBD0850830.1"/>
    </source>
</evidence>
<dbReference type="InterPro" id="IPR028204">
    <property type="entry name" value="Tricorn_C1"/>
</dbReference>
<dbReference type="InterPro" id="IPR029045">
    <property type="entry name" value="ClpP/crotonase-like_dom_sf"/>
</dbReference>
<dbReference type="Pfam" id="PF26549">
    <property type="entry name" value="Tricorn_N"/>
    <property type="match status" value="1"/>
</dbReference>
<keyword evidence="5 7" id="KW-0378">Hydrolase</keyword>
<dbReference type="InterPro" id="IPR036034">
    <property type="entry name" value="PDZ_sf"/>
</dbReference>
<dbReference type="InterPro" id="IPR012393">
    <property type="entry name" value="Tricorn_protease"/>
</dbReference>
<evidence type="ECO:0000313" key="11">
    <source>
        <dbReference type="Proteomes" id="UP000598350"/>
    </source>
</evidence>
<feature type="region of interest" description="Disordered" evidence="8">
    <location>
        <begin position="540"/>
        <end position="561"/>
    </location>
</feature>
<evidence type="ECO:0000256" key="4">
    <source>
        <dbReference type="ARBA" id="ARBA00022670"/>
    </source>
</evidence>
<proteinExistence type="inferred from homology"/>
<evidence type="ECO:0000256" key="6">
    <source>
        <dbReference type="ARBA" id="ARBA00022825"/>
    </source>
</evidence>
<dbReference type="Proteomes" id="UP000598350">
    <property type="component" value="Unassembled WGS sequence"/>
</dbReference>
<dbReference type="SUPFAM" id="SSF52096">
    <property type="entry name" value="ClpP/crotonase"/>
    <property type="match status" value="1"/>
</dbReference>
<dbReference type="Gene3D" id="3.30.750.44">
    <property type="match status" value="1"/>
</dbReference>
<evidence type="ECO:0000256" key="2">
    <source>
        <dbReference type="ARBA" id="ARBA00008524"/>
    </source>
</evidence>
<name>A0ABR7VDB1_9FLAO</name>
<dbReference type="Gene3D" id="3.90.226.10">
    <property type="entry name" value="2-enoyl-CoA Hydratase, Chain A, domain 1"/>
    <property type="match status" value="1"/>
</dbReference>
<protein>
    <recommendedName>
        <fullName evidence="7">Tricorn protease homolog</fullName>
        <ecNumber evidence="7">3.4.21.-</ecNumber>
    </recommendedName>
</protein>
<dbReference type="SMART" id="SM00245">
    <property type="entry name" value="TSPc"/>
    <property type="match status" value="1"/>
</dbReference>
<feature type="compositionally biased region" description="Basic and acidic residues" evidence="8">
    <location>
        <begin position="541"/>
        <end position="561"/>
    </location>
</feature>
<dbReference type="Pfam" id="PF03572">
    <property type="entry name" value="Peptidase_S41"/>
    <property type="match status" value="1"/>
</dbReference>
<dbReference type="SUPFAM" id="SSF50156">
    <property type="entry name" value="PDZ domain-like"/>
    <property type="match status" value="1"/>
</dbReference>
<comment type="similarity">
    <text evidence="2 7">Belongs to the peptidase S41B family.</text>
</comment>
<keyword evidence="6 7" id="KW-0720">Serine protease</keyword>
<dbReference type="EC" id="3.4.21.-" evidence="7"/>
<dbReference type="Pfam" id="PF14685">
    <property type="entry name" value="PDZ_Tricorn"/>
    <property type="match status" value="1"/>
</dbReference>
<dbReference type="Gene3D" id="2.120.10.60">
    <property type="entry name" value="Tricorn protease N-terminal domain"/>
    <property type="match status" value="1"/>
</dbReference>
<dbReference type="SUPFAM" id="SSF69304">
    <property type="entry name" value="Tricorn protease N-terminal domain"/>
    <property type="match status" value="1"/>
</dbReference>
<reference evidence="10 11" key="1">
    <citation type="submission" date="2020-05" db="EMBL/GenBank/DDBJ databases">
        <title>The draft genome sequence of Maribacter arenosus CAU 1321.</title>
        <authorList>
            <person name="Mu L."/>
        </authorList>
    </citation>
    <scope>NUCLEOTIDE SEQUENCE [LARGE SCALE GENOMIC DNA]</scope>
    <source>
        <strain evidence="10 11">CAU 1321</strain>
    </source>
</reference>
<evidence type="ECO:0000256" key="5">
    <source>
        <dbReference type="ARBA" id="ARBA00022801"/>
    </source>
</evidence>
<keyword evidence="11" id="KW-1185">Reference proteome</keyword>
<dbReference type="CDD" id="cd07562">
    <property type="entry name" value="Peptidase_S41_TRI"/>
    <property type="match status" value="1"/>
</dbReference>
<dbReference type="PANTHER" id="PTHR43253:SF1">
    <property type="entry name" value="TRICORN PROTEASE HOMOLOG 2-RELATED"/>
    <property type="match status" value="1"/>
</dbReference>
<sequence>MKSKFRIAIPLKIFMIWFLAYQNLQSQGFEGYYQFPDVHGNTVVFSAEGDIYTVPLTGGLARKLTTHAEEEQYPAISPDGKTIAFSASYEGPTEIYTMPITGGLPVRWTYESDLSITNGWTSDGKVIYDTRAYATLPDRQLVTIDLKSKTKERIPLSQASEASFDASGNTVYFVRPSYHGNVTKRYKGGTARQIWKFTFGTDEAIQITKGYTGESHHPMWYNGRVYFITDRDGIMNIWSIDENGNDLKQHTDHIGFDVRYANLNNGSIVYQLGADIWHLNVSDDSKKKIEIRLASDLDQLREKWVDNPSEYITSVNPDAKGERIVITARGRAFVVPVKSGRWVEFTDKKDVRLRDAIFSSDGKNIYALSDESGEFEFIRMPSNGIGTQKPITNNGNVLRYAGKPSPDDKWLAFDDLKGHLYVFEIATGTSKKISTNEEGIYSFSWSPDSKWLAFTQVADNTMSQIHLYDLASATSFPITTDRANSNYPVWSPDGKFIYFLSDRSFTTLVGSPWGPRQPEPYFDASEKLYHIALKKGTRSPFKPDDELAPSSDKEDEKENGENKVIVHVDKDGIIGRIQEVPLKPGNYRGLAITKKAIYVMTRETGVDAKTHLGVLKISNEEEKLKTMVEDVKSFDLSGDGKKMLVRKKNDFYMVDAGTDKVGDLSDMKINLGGWKFAITPQEDWRQIFTDAWRMERDYFYDKNMHGVNWKAMHDKYFPLTDRITTRSELSDLIGRFVGELAALHTSVRGGDLREDDKNIPVADLGARLVRDESLGGFRIDYIYKADPDYPDEKSPLDDPFLDIKEGDIITSVNGKPCLSVLDIGELIRNQEDRQVRLQIKRGTSLKNIIVKPLGSTYSLRYRDWEYSRRTTVEEATENKVGYVHLQAMGSKDLNQWYREFYPVFDRPGLIIDVRHNRGGNIESFILEKLLRKAWMYWKSRSGKPYWNMQYAFRGHIVILVDGNTASDGEAFADGFKKLNLGTAIGTRTWGGEIWLSGANRLSDGGIARAPMMGVYGPDGDWLIEGHGFEPDIVVDNLPHATFKGKDAQLEAAIVHLQKLIAQDPREVPQPPAYPDKSFNN</sequence>
<comment type="subcellular location">
    <subcellularLocation>
        <location evidence="1 7">Cytoplasm</location>
    </subcellularLocation>
</comment>
<dbReference type="RefSeq" id="WP_188313966.1">
    <property type="nucleotide sequence ID" value="NZ_JABTCG010000003.1"/>
</dbReference>
<evidence type="ECO:0000256" key="1">
    <source>
        <dbReference type="ARBA" id="ARBA00004496"/>
    </source>
</evidence>
<dbReference type="InterPro" id="IPR015943">
    <property type="entry name" value="WD40/YVTN_repeat-like_dom_sf"/>
</dbReference>
<evidence type="ECO:0000256" key="7">
    <source>
        <dbReference type="PIRNR" id="PIRNR036421"/>
    </source>
</evidence>
<comment type="function">
    <text evidence="7">Degrades oligopeptides.</text>
</comment>
<evidence type="ECO:0000259" key="9">
    <source>
        <dbReference type="SMART" id="SM00245"/>
    </source>
</evidence>
<dbReference type="Gene3D" id="2.130.10.10">
    <property type="entry name" value="YVTN repeat-like/Quinoprotein amine dehydrogenase"/>
    <property type="match status" value="1"/>
</dbReference>
<dbReference type="Pfam" id="PF14684">
    <property type="entry name" value="Tricorn_C1"/>
    <property type="match status" value="1"/>
</dbReference>
<keyword evidence="3 7" id="KW-0963">Cytoplasm</keyword>
<dbReference type="InterPro" id="IPR029414">
    <property type="entry name" value="Tricorn_PDZ"/>
</dbReference>
<dbReference type="Gene3D" id="2.30.42.10">
    <property type="match status" value="1"/>
</dbReference>
<gene>
    <name evidence="10" type="ORF">HPE63_09130</name>
</gene>
<dbReference type="PIRSF" id="PIRSF036421">
    <property type="entry name" value="Tricorn_protease"/>
    <property type="match status" value="1"/>
</dbReference>
<accession>A0ABR7VDB1</accession>
<evidence type="ECO:0000256" key="8">
    <source>
        <dbReference type="SAM" id="MobiDB-lite"/>
    </source>
</evidence>
<dbReference type="InterPro" id="IPR005151">
    <property type="entry name" value="Tail-specific_protease"/>
</dbReference>